<organism evidence="1 2">
    <name type="scientific">Clunio marinus</name>
    <dbReference type="NCBI Taxonomy" id="568069"/>
    <lineage>
        <taxon>Eukaryota</taxon>
        <taxon>Metazoa</taxon>
        <taxon>Ecdysozoa</taxon>
        <taxon>Arthropoda</taxon>
        <taxon>Hexapoda</taxon>
        <taxon>Insecta</taxon>
        <taxon>Pterygota</taxon>
        <taxon>Neoptera</taxon>
        <taxon>Endopterygota</taxon>
        <taxon>Diptera</taxon>
        <taxon>Nematocera</taxon>
        <taxon>Chironomoidea</taxon>
        <taxon>Chironomidae</taxon>
        <taxon>Clunio</taxon>
    </lineage>
</organism>
<sequence>MMSTMTGRGLLSSQNKEKSEKFNIKKVNYDFDCLNGSTKSLKNRGIFLPENSYRYTSEKPIFTGLDVKINQL</sequence>
<dbReference type="Proteomes" id="UP000183832">
    <property type="component" value="Unassembled WGS sequence"/>
</dbReference>
<accession>A0A1J1HYQ1</accession>
<evidence type="ECO:0000313" key="2">
    <source>
        <dbReference type="Proteomes" id="UP000183832"/>
    </source>
</evidence>
<gene>
    <name evidence="1" type="ORF">CLUMA_CG006545</name>
</gene>
<name>A0A1J1HYQ1_9DIPT</name>
<dbReference type="EMBL" id="CVRI01000036">
    <property type="protein sequence ID" value="CRK93083.1"/>
    <property type="molecule type" value="Genomic_DNA"/>
</dbReference>
<proteinExistence type="predicted"/>
<protein>
    <submittedName>
        <fullName evidence="1">CLUMA_CG006545, isoform A</fullName>
    </submittedName>
</protein>
<evidence type="ECO:0000313" key="1">
    <source>
        <dbReference type="EMBL" id="CRK93083.1"/>
    </source>
</evidence>
<reference evidence="1 2" key="1">
    <citation type="submission" date="2015-04" db="EMBL/GenBank/DDBJ databases">
        <authorList>
            <person name="Syromyatnikov M.Y."/>
            <person name="Popov V.N."/>
        </authorList>
    </citation>
    <scope>NUCLEOTIDE SEQUENCE [LARGE SCALE GENOMIC DNA]</scope>
</reference>
<keyword evidence="2" id="KW-1185">Reference proteome</keyword>
<dbReference type="AlphaFoldDB" id="A0A1J1HYQ1"/>